<gene>
    <name evidence="7" type="ORF">GCM10023143_29420</name>
</gene>
<dbReference type="Pfam" id="PF08281">
    <property type="entry name" value="Sigma70_r4_2"/>
    <property type="match status" value="1"/>
</dbReference>
<dbReference type="SUPFAM" id="SSF88659">
    <property type="entry name" value="Sigma3 and sigma4 domains of RNA polymerase sigma factors"/>
    <property type="match status" value="1"/>
</dbReference>
<dbReference type="PANTHER" id="PTHR43133:SF46">
    <property type="entry name" value="RNA POLYMERASE SIGMA-70 FACTOR ECF SUBFAMILY"/>
    <property type="match status" value="1"/>
</dbReference>
<comment type="caution">
    <text evidence="7">The sequence shown here is derived from an EMBL/GenBank/DDBJ whole genome shotgun (WGS) entry which is preliminary data.</text>
</comment>
<protein>
    <recommendedName>
        <fullName evidence="9">RNA polymerase sigma-70 factor</fullName>
    </recommendedName>
</protein>
<dbReference type="Gene3D" id="1.10.1740.10">
    <property type="match status" value="1"/>
</dbReference>
<dbReference type="Proteomes" id="UP001501207">
    <property type="component" value="Unassembled WGS sequence"/>
</dbReference>
<dbReference type="InterPro" id="IPR013249">
    <property type="entry name" value="RNA_pol_sigma70_r4_t2"/>
</dbReference>
<dbReference type="InterPro" id="IPR039425">
    <property type="entry name" value="RNA_pol_sigma-70-like"/>
</dbReference>
<dbReference type="InterPro" id="IPR007627">
    <property type="entry name" value="RNA_pol_sigma70_r2"/>
</dbReference>
<evidence type="ECO:0000259" key="5">
    <source>
        <dbReference type="Pfam" id="PF04542"/>
    </source>
</evidence>
<dbReference type="PANTHER" id="PTHR43133">
    <property type="entry name" value="RNA POLYMERASE ECF-TYPE SIGMA FACTO"/>
    <property type="match status" value="1"/>
</dbReference>
<dbReference type="RefSeq" id="WP_344980685.1">
    <property type="nucleotide sequence ID" value="NZ_BAABFN010000020.1"/>
</dbReference>
<dbReference type="NCBIfam" id="TIGR02937">
    <property type="entry name" value="sigma70-ECF"/>
    <property type="match status" value="1"/>
</dbReference>
<keyword evidence="8" id="KW-1185">Reference proteome</keyword>
<feature type="domain" description="RNA polymerase sigma-70 region 2" evidence="5">
    <location>
        <begin position="39"/>
        <end position="104"/>
    </location>
</feature>
<comment type="similarity">
    <text evidence="1">Belongs to the sigma-70 factor family. ECF subfamily.</text>
</comment>
<evidence type="ECO:0000256" key="4">
    <source>
        <dbReference type="ARBA" id="ARBA00023163"/>
    </source>
</evidence>
<dbReference type="CDD" id="cd06171">
    <property type="entry name" value="Sigma70_r4"/>
    <property type="match status" value="1"/>
</dbReference>
<evidence type="ECO:0008006" key="9">
    <source>
        <dbReference type="Google" id="ProtNLM"/>
    </source>
</evidence>
<evidence type="ECO:0000256" key="1">
    <source>
        <dbReference type="ARBA" id="ARBA00010641"/>
    </source>
</evidence>
<dbReference type="InterPro" id="IPR014327">
    <property type="entry name" value="RNA_pol_sigma70_bacteroid"/>
</dbReference>
<keyword evidence="2" id="KW-0805">Transcription regulation</keyword>
<feature type="domain" description="RNA polymerase sigma factor 70 region 4 type 2" evidence="6">
    <location>
        <begin position="135"/>
        <end position="187"/>
    </location>
</feature>
<evidence type="ECO:0000313" key="7">
    <source>
        <dbReference type="EMBL" id="GAA4317383.1"/>
    </source>
</evidence>
<dbReference type="InterPro" id="IPR013324">
    <property type="entry name" value="RNA_pol_sigma_r3/r4-like"/>
</dbReference>
<proteinExistence type="inferred from homology"/>
<keyword evidence="3" id="KW-0731">Sigma factor</keyword>
<dbReference type="InterPro" id="IPR036388">
    <property type="entry name" value="WH-like_DNA-bd_sf"/>
</dbReference>
<name>A0ABP8G5B5_9BACT</name>
<evidence type="ECO:0000256" key="3">
    <source>
        <dbReference type="ARBA" id="ARBA00023082"/>
    </source>
</evidence>
<dbReference type="NCBIfam" id="TIGR02985">
    <property type="entry name" value="Sig70_bacteroi1"/>
    <property type="match status" value="1"/>
</dbReference>
<organism evidence="7 8">
    <name type="scientific">Compostibacter hankyongensis</name>
    <dbReference type="NCBI Taxonomy" id="1007089"/>
    <lineage>
        <taxon>Bacteria</taxon>
        <taxon>Pseudomonadati</taxon>
        <taxon>Bacteroidota</taxon>
        <taxon>Chitinophagia</taxon>
        <taxon>Chitinophagales</taxon>
        <taxon>Chitinophagaceae</taxon>
        <taxon>Compostibacter</taxon>
    </lineage>
</organism>
<dbReference type="Gene3D" id="1.10.10.10">
    <property type="entry name" value="Winged helix-like DNA-binding domain superfamily/Winged helix DNA-binding domain"/>
    <property type="match status" value="1"/>
</dbReference>
<dbReference type="InterPro" id="IPR013325">
    <property type="entry name" value="RNA_pol_sigma_r2"/>
</dbReference>
<accession>A0ABP8G5B5</accession>
<reference evidence="8" key="1">
    <citation type="journal article" date="2019" name="Int. J. Syst. Evol. Microbiol.">
        <title>The Global Catalogue of Microorganisms (GCM) 10K type strain sequencing project: providing services to taxonomists for standard genome sequencing and annotation.</title>
        <authorList>
            <consortium name="The Broad Institute Genomics Platform"/>
            <consortium name="The Broad Institute Genome Sequencing Center for Infectious Disease"/>
            <person name="Wu L."/>
            <person name="Ma J."/>
        </authorList>
    </citation>
    <scope>NUCLEOTIDE SEQUENCE [LARGE SCALE GENOMIC DNA]</scope>
    <source>
        <strain evidence="8">JCM 17664</strain>
    </source>
</reference>
<dbReference type="InterPro" id="IPR014284">
    <property type="entry name" value="RNA_pol_sigma-70_dom"/>
</dbReference>
<dbReference type="SUPFAM" id="SSF88946">
    <property type="entry name" value="Sigma2 domain of RNA polymerase sigma factors"/>
    <property type="match status" value="1"/>
</dbReference>
<sequence length="209" mass="23740">MAEALTFGLIYQPVRMQPYDTDKAALPYENTEAAFEQVFKAHFKALHAYAFSILKDGDTAEEIVQQVFYRLWEGAGRLSIQGSVSAYLYRAVYHESLNYLKHQKVKATHATHVRHHAAQHTENTAGGARLRELEEKLARALAELPEQCRTIFQMSRFEELRYREIAGKLGISVKTVENQMGKALRLLRLKLADFLPLLLFGLIGMGGML</sequence>
<evidence type="ECO:0000313" key="8">
    <source>
        <dbReference type="Proteomes" id="UP001501207"/>
    </source>
</evidence>
<dbReference type="Pfam" id="PF04542">
    <property type="entry name" value="Sigma70_r2"/>
    <property type="match status" value="1"/>
</dbReference>
<dbReference type="EMBL" id="BAABFN010000020">
    <property type="protein sequence ID" value="GAA4317383.1"/>
    <property type="molecule type" value="Genomic_DNA"/>
</dbReference>
<keyword evidence="4" id="KW-0804">Transcription</keyword>
<evidence type="ECO:0000256" key="2">
    <source>
        <dbReference type="ARBA" id="ARBA00023015"/>
    </source>
</evidence>
<evidence type="ECO:0000259" key="6">
    <source>
        <dbReference type="Pfam" id="PF08281"/>
    </source>
</evidence>